<dbReference type="GO" id="GO:0005886">
    <property type="term" value="C:plasma membrane"/>
    <property type="evidence" value="ECO:0007669"/>
    <property type="project" value="TreeGrafter"/>
</dbReference>
<dbReference type="PANTHER" id="PTHR30627">
    <property type="entry name" value="PEPTIDOGLYCAN D,D-TRANSPEPTIDASE"/>
    <property type="match status" value="1"/>
</dbReference>
<name>A0A3B0WJ36_9ZZZZ</name>
<evidence type="ECO:0000256" key="6">
    <source>
        <dbReference type="ARBA" id="ARBA00023251"/>
    </source>
</evidence>
<dbReference type="Gene3D" id="3.40.710.10">
    <property type="entry name" value="DD-peptidase/beta-lactamase superfamily"/>
    <property type="match status" value="1"/>
</dbReference>
<reference evidence="8" key="1">
    <citation type="submission" date="2018-06" db="EMBL/GenBank/DDBJ databases">
        <authorList>
            <person name="Zhirakovskaya E."/>
        </authorList>
    </citation>
    <scope>NUCLEOTIDE SEQUENCE</scope>
</reference>
<comment type="catalytic activity">
    <reaction evidence="1">
        <text>a beta-lactam + H2O = a substituted beta-amino acid</text>
        <dbReference type="Rhea" id="RHEA:20401"/>
        <dbReference type="ChEBI" id="CHEBI:15377"/>
        <dbReference type="ChEBI" id="CHEBI:35627"/>
        <dbReference type="ChEBI" id="CHEBI:140347"/>
        <dbReference type="EC" id="3.5.2.6"/>
    </reaction>
</comment>
<comment type="similarity">
    <text evidence="2">Belongs to the class-D beta-lactamase family.</text>
</comment>
<dbReference type="EMBL" id="UOFF01000161">
    <property type="protein sequence ID" value="VAW56028.1"/>
    <property type="molecule type" value="Genomic_DNA"/>
</dbReference>
<dbReference type="InterPro" id="IPR012338">
    <property type="entry name" value="Beta-lactam/transpept-like"/>
</dbReference>
<dbReference type="PROSITE" id="PS00337">
    <property type="entry name" value="BETA_LACTAMASE_D"/>
    <property type="match status" value="1"/>
</dbReference>
<evidence type="ECO:0000313" key="8">
    <source>
        <dbReference type="EMBL" id="VAW56028.1"/>
    </source>
</evidence>
<dbReference type="InterPro" id="IPR050515">
    <property type="entry name" value="Beta-lactam/transpept"/>
</dbReference>
<dbReference type="GO" id="GO:0046677">
    <property type="term" value="P:response to antibiotic"/>
    <property type="evidence" value="ECO:0007669"/>
    <property type="project" value="UniProtKB-KW"/>
</dbReference>
<dbReference type="GO" id="GO:0008658">
    <property type="term" value="F:penicillin binding"/>
    <property type="evidence" value="ECO:0007669"/>
    <property type="project" value="InterPro"/>
</dbReference>
<dbReference type="Pfam" id="PF00905">
    <property type="entry name" value="Transpeptidase"/>
    <property type="match status" value="1"/>
</dbReference>
<dbReference type="GO" id="GO:0008800">
    <property type="term" value="F:beta-lactamase activity"/>
    <property type="evidence" value="ECO:0007669"/>
    <property type="project" value="UniProtKB-EC"/>
</dbReference>
<evidence type="ECO:0000259" key="7">
    <source>
        <dbReference type="Pfam" id="PF00905"/>
    </source>
</evidence>
<evidence type="ECO:0000256" key="4">
    <source>
        <dbReference type="ARBA" id="ARBA00022729"/>
    </source>
</evidence>
<organism evidence="8">
    <name type="scientific">hydrothermal vent metagenome</name>
    <dbReference type="NCBI Taxonomy" id="652676"/>
    <lineage>
        <taxon>unclassified sequences</taxon>
        <taxon>metagenomes</taxon>
        <taxon>ecological metagenomes</taxon>
    </lineage>
</organism>
<dbReference type="GO" id="GO:0071555">
    <property type="term" value="P:cell wall organization"/>
    <property type="evidence" value="ECO:0007669"/>
    <property type="project" value="TreeGrafter"/>
</dbReference>
<accession>A0A3B0WJ36</accession>
<dbReference type="EC" id="3.5.2.6" evidence="3"/>
<protein>
    <recommendedName>
        <fullName evidence="3">beta-lactamase</fullName>
        <ecNumber evidence="3">3.5.2.6</ecNumber>
    </recommendedName>
</protein>
<evidence type="ECO:0000256" key="1">
    <source>
        <dbReference type="ARBA" id="ARBA00001526"/>
    </source>
</evidence>
<dbReference type="NCBIfam" id="NF012161">
    <property type="entry name" value="bla_class_D_main"/>
    <property type="match status" value="1"/>
</dbReference>
<keyword evidence="6" id="KW-0046">Antibiotic resistance</keyword>
<evidence type="ECO:0000256" key="3">
    <source>
        <dbReference type="ARBA" id="ARBA00012865"/>
    </source>
</evidence>
<dbReference type="AlphaFoldDB" id="A0A3B0WJ36"/>
<keyword evidence="4" id="KW-0732">Signal</keyword>
<keyword evidence="5 8" id="KW-0378">Hydrolase</keyword>
<dbReference type="PANTHER" id="PTHR30627:SF6">
    <property type="entry name" value="BETA-LACTAMASE YBXI-RELATED"/>
    <property type="match status" value="1"/>
</dbReference>
<evidence type="ECO:0000256" key="2">
    <source>
        <dbReference type="ARBA" id="ARBA00007898"/>
    </source>
</evidence>
<gene>
    <name evidence="8" type="ORF">MNBD_GAMMA07-1326</name>
</gene>
<dbReference type="InterPro" id="IPR002137">
    <property type="entry name" value="Beta-lactam_class-D_AS"/>
</dbReference>
<dbReference type="SUPFAM" id="SSF56601">
    <property type="entry name" value="beta-lactamase/transpeptidase-like"/>
    <property type="match status" value="1"/>
</dbReference>
<feature type="domain" description="Penicillin-binding protein transpeptidase" evidence="7">
    <location>
        <begin position="57"/>
        <end position="247"/>
    </location>
</feature>
<dbReference type="InterPro" id="IPR001460">
    <property type="entry name" value="PCN-bd_Tpept"/>
</dbReference>
<sequence>MKGINSLAIVLLLLLPILASGSDIVISELYKKYGIEGALVIASLDGTVEYVHNTVRAKRRYLPASTFKIPNTLIALEEGAIKDDKEIIKWDGIDKGWPSWNKDQNLKTAFSISCVWCYQKFAKHIGDERYIQYLNDLNYGNKKTGKEVTNFWLEGELAISSMEQIVFLRKICLENLPFKRKNIHLLKKIMIVEENPKYSLRAKTGWANRIKYQHGWYVGYIEVNGKTWLFANNIQIKSKSDLAFRKQLVIESLKLKKII</sequence>
<proteinExistence type="inferred from homology"/>
<evidence type="ECO:0000256" key="5">
    <source>
        <dbReference type="ARBA" id="ARBA00022801"/>
    </source>
</evidence>
<dbReference type="GO" id="GO:0017001">
    <property type="term" value="P:antibiotic catabolic process"/>
    <property type="evidence" value="ECO:0007669"/>
    <property type="project" value="InterPro"/>
</dbReference>